<keyword evidence="8" id="KW-1185">Reference proteome</keyword>
<keyword evidence="6" id="KW-0675">Receptor</keyword>
<evidence type="ECO:0000313" key="7">
    <source>
        <dbReference type="EMBL" id="CAL7939574.1"/>
    </source>
</evidence>
<name>A0ABP1NF04_XYLVO</name>
<keyword evidence="2 6" id="KW-1003">Cell membrane</keyword>
<keyword evidence="4 6" id="KW-1133">Transmembrane helix</keyword>
<evidence type="ECO:0000313" key="8">
    <source>
        <dbReference type="Proteomes" id="UP001642520"/>
    </source>
</evidence>
<accession>A0ABP1NF04</accession>
<protein>
    <recommendedName>
        <fullName evidence="6">Gustatory receptor</fullName>
    </recommendedName>
</protein>
<feature type="transmembrane region" description="Helical" evidence="6">
    <location>
        <begin position="70"/>
        <end position="93"/>
    </location>
</feature>
<dbReference type="Pfam" id="PF08395">
    <property type="entry name" value="7tm_7"/>
    <property type="match status" value="1"/>
</dbReference>
<evidence type="ECO:0000256" key="6">
    <source>
        <dbReference type="RuleBase" id="RU363108"/>
    </source>
</evidence>
<feature type="transmembrane region" description="Helical" evidence="6">
    <location>
        <begin position="165"/>
        <end position="186"/>
    </location>
</feature>
<evidence type="ECO:0000256" key="2">
    <source>
        <dbReference type="ARBA" id="ARBA00022475"/>
    </source>
</evidence>
<feature type="transmembrane region" description="Helical" evidence="6">
    <location>
        <begin position="298"/>
        <end position="318"/>
    </location>
</feature>
<keyword evidence="6" id="KW-0807">Transducer</keyword>
<comment type="caution">
    <text evidence="7">The sequence shown here is derived from an EMBL/GenBank/DDBJ whole genome shotgun (WGS) entry which is preliminary data.</text>
</comment>
<feature type="transmembrane region" description="Helical" evidence="6">
    <location>
        <begin position="38"/>
        <end position="64"/>
    </location>
</feature>
<organism evidence="7 8">
    <name type="scientific">Xylocopa violacea</name>
    <name type="common">Violet carpenter bee</name>
    <name type="synonym">Apis violacea</name>
    <dbReference type="NCBI Taxonomy" id="135666"/>
    <lineage>
        <taxon>Eukaryota</taxon>
        <taxon>Metazoa</taxon>
        <taxon>Ecdysozoa</taxon>
        <taxon>Arthropoda</taxon>
        <taxon>Hexapoda</taxon>
        <taxon>Insecta</taxon>
        <taxon>Pterygota</taxon>
        <taxon>Neoptera</taxon>
        <taxon>Endopterygota</taxon>
        <taxon>Hymenoptera</taxon>
        <taxon>Apocrita</taxon>
        <taxon>Aculeata</taxon>
        <taxon>Apoidea</taxon>
        <taxon>Anthophila</taxon>
        <taxon>Apidae</taxon>
        <taxon>Xylocopa</taxon>
        <taxon>Xylocopa</taxon>
    </lineage>
</organism>
<gene>
    <name evidence="7" type="ORF">XYLVIOL_LOCUS3978</name>
</gene>
<comment type="function">
    <text evidence="6">Gustatory receptor which mediates acceptance or avoidance behavior, depending on its substrates.</text>
</comment>
<dbReference type="EMBL" id="CAXAJV020001290">
    <property type="protein sequence ID" value="CAL7939574.1"/>
    <property type="molecule type" value="Genomic_DNA"/>
</dbReference>
<evidence type="ECO:0000256" key="3">
    <source>
        <dbReference type="ARBA" id="ARBA00022692"/>
    </source>
</evidence>
<evidence type="ECO:0000256" key="4">
    <source>
        <dbReference type="ARBA" id="ARBA00022989"/>
    </source>
</evidence>
<proteinExistence type="inferred from homology"/>
<comment type="similarity">
    <text evidence="6">Belongs to the insect chemoreceptor superfamily. Gustatory receptor (GR) family.</text>
</comment>
<evidence type="ECO:0000256" key="1">
    <source>
        <dbReference type="ARBA" id="ARBA00004651"/>
    </source>
</evidence>
<feature type="transmembrane region" description="Helical" evidence="6">
    <location>
        <begin position="124"/>
        <end position="145"/>
    </location>
</feature>
<feature type="transmembrane region" description="Helical" evidence="6">
    <location>
        <begin position="266"/>
        <end position="286"/>
    </location>
</feature>
<dbReference type="Proteomes" id="UP001642520">
    <property type="component" value="Unassembled WGS sequence"/>
</dbReference>
<evidence type="ECO:0000256" key="5">
    <source>
        <dbReference type="ARBA" id="ARBA00023136"/>
    </source>
</evidence>
<reference evidence="7 8" key="1">
    <citation type="submission" date="2024-08" db="EMBL/GenBank/DDBJ databases">
        <authorList>
            <person name="Will J Nash"/>
            <person name="Angela Man"/>
            <person name="Seanna McTaggart"/>
            <person name="Kendall Baker"/>
            <person name="Tom Barker"/>
            <person name="Leah Catchpole"/>
            <person name="Alex Durrant"/>
            <person name="Karim Gharbi"/>
            <person name="Naomi Irish"/>
            <person name="Gemy Kaithakottil"/>
            <person name="Debby Ku"/>
            <person name="Aaliyah Providence"/>
            <person name="Felix Shaw"/>
            <person name="David Swarbreck"/>
            <person name="Chris Watkins"/>
            <person name="Ann M. McCartney"/>
            <person name="Giulio Formenti"/>
            <person name="Alice Mouton"/>
            <person name="Noel Vella"/>
            <person name="Bjorn M von Reumont"/>
            <person name="Adriana Vella"/>
            <person name="Wilfried Haerty"/>
        </authorList>
    </citation>
    <scope>NUCLEOTIDE SEQUENCE [LARGE SCALE GENOMIC DNA]</scope>
</reference>
<keyword evidence="3 6" id="KW-0812">Transmembrane</keyword>
<feature type="transmembrane region" description="Helical" evidence="6">
    <location>
        <begin position="372"/>
        <end position="396"/>
    </location>
</feature>
<keyword evidence="5 6" id="KW-0472">Membrane</keyword>
<dbReference type="InterPro" id="IPR013604">
    <property type="entry name" value="7TM_chemorcpt"/>
</dbReference>
<sequence length="459" mass="53205">MAMESYEEATALIVIINQVLMLRNFADPRKNKCKYICSWVCIVSFVTLFFMCLLIGEIFFLQMVTLNIQILLYVFTMAVITYGYLIIVSVNLYNSKAALRLTAQINNVDEALKKLGAKIEYRNLFHRVIVTVSFWTLLSIATVLGTQISLQQQLHGVQLAVNFCYVYIMYTGSIVLFEFYIIVHWLGLKFEQTNELLATFLLEDGQSNAENRNAKITVQPAPNFCDKVQLCGGLSKNVHVLEQIRLVHLRLCSVSKMLNRMFQRQILIFVFMTLNYMLVAFYNMYLKIKKWDQFSVSLNGLLLFFIDATYNFIKLVLVSYNCERTTNRANKAIDMIHACPLYDVDPDLKDEIVQFCLQMSYMQPGKSKSASLWLNYCFIHQCAAYVLTNLILMIQWSDDMIKQDWVTVKNETEYAVVKTQCRGNSEMRKRVLASFNYANQPILQSDIDHSRRQERVING</sequence>
<comment type="subcellular location">
    <subcellularLocation>
        <location evidence="1 6">Cell membrane</location>
        <topology evidence="1 6">Multi-pass membrane protein</topology>
    </subcellularLocation>
</comment>